<organism evidence="3 4">
    <name type="scientific">Rhynchophorus ferrugineus</name>
    <name type="common">Red palm weevil</name>
    <name type="synonym">Curculio ferrugineus</name>
    <dbReference type="NCBI Taxonomy" id="354439"/>
    <lineage>
        <taxon>Eukaryota</taxon>
        <taxon>Metazoa</taxon>
        <taxon>Ecdysozoa</taxon>
        <taxon>Arthropoda</taxon>
        <taxon>Hexapoda</taxon>
        <taxon>Insecta</taxon>
        <taxon>Pterygota</taxon>
        <taxon>Neoptera</taxon>
        <taxon>Endopterygota</taxon>
        <taxon>Coleoptera</taxon>
        <taxon>Polyphaga</taxon>
        <taxon>Cucujiformia</taxon>
        <taxon>Curculionidae</taxon>
        <taxon>Dryophthorinae</taxon>
        <taxon>Rhynchophorus</taxon>
    </lineage>
</organism>
<dbReference type="AlphaFoldDB" id="A0A834I996"/>
<dbReference type="Gene3D" id="3.30.450.200">
    <property type="match status" value="1"/>
</dbReference>
<dbReference type="InterPro" id="IPR051942">
    <property type="entry name" value="DENN_domain_containing_2"/>
</dbReference>
<dbReference type="SMART" id="SM00799">
    <property type="entry name" value="DENN"/>
    <property type="match status" value="1"/>
</dbReference>
<feature type="domain" description="UDENN" evidence="2">
    <location>
        <begin position="134"/>
        <end position="560"/>
    </location>
</feature>
<name>A0A834I996_RHYFE</name>
<feature type="region of interest" description="Disordered" evidence="1">
    <location>
        <begin position="47"/>
        <end position="75"/>
    </location>
</feature>
<dbReference type="InterPro" id="IPR037516">
    <property type="entry name" value="Tripartite_DENN"/>
</dbReference>
<dbReference type="InterPro" id="IPR043153">
    <property type="entry name" value="DENN_C"/>
</dbReference>
<dbReference type="Pfam" id="PF02141">
    <property type="entry name" value="DENN"/>
    <property type="match status" value="1"/>
</dbReference>
<reference evidence="3" key="1">
    <citation type="submission" date="2020-08" db="EMBL/GenBank/DDBJ databases">
        <title>Genome sequencing and assembly of the red palm weevil Rhynchophorus ferrugineus.</title>
        <authorList>
            <person name="Dias G.B."/>
            <person name="Bergman C.M."/>
            <person name="Manee M."/>
        </authorList>
    </citation>
    <scope>NUCLEOTIDE SEQUENCE</scope>
    <source>
        <strain evidence="3">AA-2017</strain>
        <tissue evidence="3">Whole larva</tissue>
    </source>
</reference>
<evidence type="ECO:0000256" key="1">
    <source>
        <dbReference type="SAM" id="MobiDB-lite"/>
    </source>
</evidence>
<dbReference type="Gene3D" id="3.40.50.11500">
    <property type="match status" value="1"/>
</dbReference>
<evidence type="ECO:0000259" key="2">
    <source>
        <dbReference type="PROSITE" id="PS50211"/>
    </source>
</evidence>
<protein>
    <recommendedName>
        <fullName evidence="2">UDENN domain-containing protein</fullName>
    </recommendedName>
</protein>
<keyword evidence="4" id="KW-1185">Reference proteome</keyword>
<dbReference type="EMBL" id="JAACXV010012818">
    <property type="protein sequence ID" value="KAF7274443.1"/>
    <property type="molecule type" value="Genomic_DNA"/>
</dbReference>
<dbReference type="InterPro" id="IPR005113">
    <property type="entry name" value="uDENN_dom"/>
</dbReference>
<dbReference type="Pfam" id="PF03455">
    <property type="entry name" value="dDENN"/>
    <property type="match status" value="1"/>
</dbReference>
<dbReference type="PANTHER" id="PTHR15288">
    <property type="entry name" value="DENN DOMAIN-CONTAINING PROTEIN 2"/>
    <property type="match status" value="1"/>
</dbReference>
<proteinExistence type="predicted"/>
<dbReference type="InterPro" id="IPR005112">
    <property type="entry name" value="dDENN_dom"/>
</dbReference>
<feature type="compositionally biased region" description="Basic and acidic residues" evidence="1">
    <location>
        <begin position="53"/>
        <end position="68"/>
    </location>
</feature>
<dbReference type="InterPro" id="IPR001194">
    <property type="entry name" value="cDENN_dom"/>
</dbReference>
<dbReference type="SMART" id="SM00800">
    <property type="entry name" value="uDENN"/>
    <property type="match status" value="1"/>
</dbReference>
<dbReference type="OrthoDB" id="10266080at2759"/>
<dbReference type="Pfam" id="PF03456">
    <property type="entry name" value="uDENN"/>
    <property type="match status" value="1"/>
</dbReference>
<dbReference type="SMART" id="SM00801">
    <property type="entry name" value="dDENN"/>
    <property type="match status" value="1"/>
</dbReference>
<evidence type="ECO:0000313" key="3">
    <source>
        <dbReference type="EMBL" id="KAF7274443.1"/>
    </source>
</evidence>
<dbReference type="PROSITE" id="PS50211">
    <property type="entry name" value="DENN"/>
    <property type="match status" value="1"/>
</dbReference>
<dbReference type="PANTHER" id="PTHR15288:SF0">
    <property type="entry name" value="UDENN DOMAIN-CONTAINING PROTEIN"/>
    <property type="match status" value="1"/>
</dbReference>
<gene>
    <name evidence="3" type="ORF">GWI33_012905</name>
</gene>
<comment type="caution">
    <text evidence="3">The sequence shown here is derived from an EMBL/GenBank/DDBJ whole genome shotgun (WGS) entry which is preliminary data.</text>
</comment>
<sequence>MEGICSDNSSLSSFASDLEAAPSPTSDDQHAKIRYLIKNFDTVQRRTLPSRLKRADESPTSSTDEHRGNNLSSSMKLPSANILHENGSVVRHKDPVLKHRNHESKVSDLIAKFQTYQRTMPKYQKPNVNKNKLFYCCLIIEKVKDCAQIKFKFPHDVTIPQNIEQLCFPESPNTPPLEGSSAAQTYTLLITSESGERTYGYCRRVLPEGSLYCLPLAYCILSKYRAPKFYKNILIELETRHGMQDKYRDNLINQFYNKKFPKPGESININLSYLESLGSSNLRSDLEDTLDLTGYVHVNKTGDYCCVKTKSSIFVSNSKEGEPNLAPSFVSYEGDKTELVLTLHTDTRYEVADLKKLHNLPENIILKIFSSLLLERKVILISESISELSSCVDSLQSILYPFTWYHTFIPIVPESLWDIVESPTPVICGVLSPKAVEHRKIENGIVVYLDTKSVLSEEKDELDILSGSMQRVWKQFITIANKAKSHEYVYSVYLADAYLSVFICCLKNYKQFVNNGQFLKEQFIAKAKTKGIRRFLNMFTETCMFSAFIDTALNNPESLETFDKKIKLYGSDGSRHILEKLIDWNR</sequence>
<dbReference type="Proteomes" id="UP000625711">
    <property type="component" value="Unassembled WGS sequence"/>
</dbReference>
<evidence type="ECO:0000313" key="4">
    <source>
        <dbReference type="Proteomes" id="UP000625711"/>
    </source>
</evidence>
<accession>A0A834I996</accession>